<proteinExistence type="predicted"/>
<organism evidence="1 2">
    <name type="scientific">Setaria italica</name>
    <name type="common">Foxtail millet</name>
    <name type="synonym">Panicum italicum</name>
    <dbReference type="NCBI Taxonomy" id="4555"/>
    <lineage>
        <taxon>Eukaryota</taxon>
        <taxon>Viridiplantae</taxon>
        <taxon>Streptophyta</taxon>
        <taxon>Embryophyta</taxon>
        <taxon>Tracheophyta</taxon>
        <taxon>Spermatophyta</taxon>
        <taxon>Magnoliopsida</taxon>
        <taxon>Liliopsida</taxon>
        <taxon>Poales</taxon>
        <taxon>Poaceae</taxon>
        <taxon>PACMAD clade</taxon>
        <taxon>Panicoideae</taxon>
        <taxon>Panicodae</taxon>
        <taxon>Paniceae</taxon>
        <taxon>Cenchrinae</taxon>
        <taxon>Setaria</taxon>
    </lineage>
</organism>
<name>K3YNL1_SETIT</name>
<sequence>MLRKGKCRKREPIYESKCRLPIRLSTIQKHLNLEHLGSTVLK</sequence>
<dbReference type="AlphaFoldDB" id="K3YNL1"/>
<reference evidence="1" key="2">
    <citation type="submission" date="2018-08" db="UniProtKB">
        <authorList>
            <consortium name="EnsemblPlants"/>
        </authorList>
    </citation>
    <scope>IDENTIFICATION</scope>
    <source>
        <strain evidence="1">Yugu1</strain>
    </source>
</reference>
<accession>K3YNL1</accession>
<evidence type="ECO:0000313" key="1">
    <source>
        <dbReference type="EnsemblPlants" id="KQL00535"/>
    </source>
</evidence>
<dbReference type="InParanoid" id="K3YNL1"/>
<evidence type="ECO:0000313" key="2">
    <source>
        <dbReference type="Proteomes" id="UP000004995"/>
    </source>
</evidence>
<dbReference type="HOGENOM" id="CLU_3261476_0_0_1"/>
<keyword evidence="2" id="KW-1185">Reference proteome</keyword>
<protein>
    <submittedName>
        <fullName evidence="1">Uncharacterized protein</fullName>
    </submittedName>
</protein>
<dbReference type="Gramene" id="KQL00535">
    <property type="protein sequence ID" value="KQL00535"/>
    <property type="gene ID" value="SETIT_015853mg"/>
</dbReference>
<dbReference type="Proteomes" id="UP000004995">
    <property type="component" value="Unassembled WGS sequence"/>
</dbReference>
<reference evidence="2" key="1">
    <citation type="journal article" date="2012" name="Nat. Biotechnol.">
        <title>Reference genome sequence of the model plant Setaria.</title>
        <authorList>
            <person name="Bennetzen J.L."/>
            <person name="Schmutz J."/>
            <person name="Wang H."/>
            <person name="Percifield R."/>
            <person name="Hawkins J."/>
            <person name="Pontaroli A.C."/>
            <person name="Estep M."/>
            <person name="Feng L."/>
            <person name="Vaughn J.N."/>
            <person name="Grimwood J."/>
            <person name="Jenkins J."/>
            <person name="Barry K."/>
            <person name="Lindquist E."/>
            <person name="Hellsten U."/>
            <person name="Deshpande S."/>
            <person name="Wang X."/>
            <person name="Wu X."/>
            <person name="Mitros T."/>
            <person name="Triplett J."/>
            <person name="Yang X."/>
            <person name="Ye C.Y."/>
            <person name="Mauro-Herrera M."/>
            <person name="Wang L."/>
            <person name="Li P."/>
            <person name="Sharma M."/>
            <person name="Sharma R."/>
            <person name="Ronald P.C."/>
            <person name="Panaud O."/>
            <person name="Kellogg E.A."/>
            <person name="Brutnell T.P."/>
            <person name="Doust A.N."/>
            <person name="Tuskan G.A."/>
            <person name="Rokhsar D."/>
            <person name="Devos K.M."/>
        </authorList>
    </citation>
    <scope>NUCLEOTIDE SEQUENCE [LARGE SCALE GENOMIC DNA]</scope>
    <source>
        <strain evidence="2">cv. Yugu1</strain>
    </source>
</reference>
<dbReference type="EMBL" id="AGNK02003522">
    <property type="status" value="NOT_ANNOTATED_CDS"/>
    <property type="molecule type" value="Genomic_DNA"/>
</dbReference>
<dbReference type="EnsemblPlants" id="KQL00535">
    <property type="protein sequence ID" value="KQL00535"/>
    <property type="gene ID" value="SETIT_015853mg"/>
</dbReference>